<sequence>MADGACEYDPKKEGGGEKETKQVAPPGLAPSEKDRLRKAMTKMSLENEVWLRDNKELHQLLKGFMDKVLREQPEDLQQFAVKYFVHGQTQAQS</sequence>
<feature type="domain" description="RIIa" evidence="2">
    <location>
        <begin position="55"/>
        <end position="93"/>
    </location>
</feature>
<dbReference type="Gene3D" id="1.20.890.10">
    <property type="entry name" value="cAMP-dependent protein kinase regulatory subunit, dimerization-anchoring domain"/>
    <property type="match status" value="1"/>
</dbReference>
<protein>
    <recommendedName>
        <fullName evidence="2">RIIa domain-containing protein</fullName>
    </recommendedName>
</protein>
<organism evidence="3">
    <name type="scientific">Lotharella oceanica</name>
    <dbReference type="NCBI Taxonomy" id="641309"/>
    <lineage>
        <taxon>Eukaryota</taxon>
        <taxon>Sar</taxon>
        <taxon>Rhizaria</taxon>
        <taxon>Cercozoa</taxon>
        <taxon>Chlorarachniophyceae</taxon>
        <taxon>Lotharella</taxon>
    </lineage>
</organism>
<dbReference type="CDD" id="cd22971">
    <property type="entry name" value="DD_RIIAD1"/>
    <property type="match status" value="1"/>
</dbReference>
<gene>
    <name evidence="3" type="ORF">LSP00402_LOCUS18806</name>
</gene>
<accession>A0A7S2TZT0</accession>
<reference evidence="3" key="1">
    <citation type="submission" date="2021-01" db="EMBL/GenBank/DDBJ databases">
        <authorList>
            <person name="Corre E."/>
            <person name="Pelletier E."/>
            <person name="Niang G."/>
            <person name="Scheremetjew M."/>
            <person name="Finn R."/>
            <person name="Kale V."/>
            <person name="Holt S."/>
            <person name="Cochrane G."/>
            <person name="Meng A."/>
            <person name="Brown T."/>
            <person name="Cohen L."/>
        </authorList>
    </citation>
    <scope>NUCLEOTIDE SEQUENCE</scope>
    <source>
        <strain evidence="3">CCMP622</strain>
    </source>
</reference>
<dbReference type="SMART" id="SM00394">
    <property type="entry name" value="RIIa"/>
    <property type="match status" value="1"/>
</dbReference>
<dbReference type="SUPFAM" id="SSF47391">
    <property type="entry name" value="Dimerization-anchoring domain of cAMP-dependent PK regulatory subunit"/>
    <property type="match status" value="1"/>
</dbReference>
<dbReference type="Pfam" id="PF02197">
    <property type="entry name" value="RIIa"/>
    <property type="match status" value="1"/>
</dbReference>
<dbReference type="EMBL" id="HBHP01030559">
    <property type="protein sequence ID" value="CAD9774811.1"/>
    <property type="molecule type" value="Transcribed_RNA"/>
</dbReference>
<evidence type="ECO:0000313" key="3">
    <source>
        <dbReference type="EMBL" id="CAD9774811.1"/>
    </source>
</evidence>
<proteinExistence type="predicted"/>
<name>A0A7S2TZT0_9EUKA</name>
<feature type="region of interest" description="Disordered" evidence="1">
    <location>
        <begin position="1"/>
        <end position="34"/>
    </location>
</feature>
<feature type="compositionally biased region" description="Basic and acidic residues" evidence="1">
    <location>
        <begin position="8"/>
        <end position="21"/>
    </location>
</feature>
<dbReference type="AlphaFoldDB" id="A0A7S2TZT0"/>
<dbReference type="InterPro" id="IPR003117">
    <property type="entry name" value="cAMP_dep_PK_reg_su_I/II_a/b"/>
</dbReference>
<dbReference type="InterPro" id="IPR059162">
    <property type="entry name" value="RIIAD1"/>
</dbReference>
<evidence type="ECO:0000256" key="1">
    <source>
        <dbReference type="SAM" id="MobiDB-lite"/>
    </source>
</evidence>
<evidence type="ECO:0000259" key="2">
    <source>
        <dbReference type="SMART" id="SM00394"/>
    </source>
</evidence>